<dbReference type="EMBL" id="JAFNEN010001895">
    <property type="protein sequence ID" value="KAG8173291.1"/>
    <property type="molecule type" value="Genomic_DNA"/>
</dbReference>
<gene>
    <name evidence="1" type="ORF">JTE90_019195</name>
</gene>
<dbReference type="AlphaFoldDB" id="A0AAV6TNV0"/>
<protein>
    <submittedName>
        <fullName evidence="1">Uncharacterized protein</fullName>
    </submittedName>
</protein>
<keyword evidence="2" id="KW-1185">Reference proteome</keyword>
<proteinExistence type="predicted"/>
<evidence type="ECO:0000313" key="1">
    <source>
        <dbReference type="EMBL" id="KAG8173291.1"/>
    </source>
</evidence>
<comment type="caution">
    <text evidence="1">The sequence shown here is derived from an EMBL/GenBank/DDBJ whole genome shotgun (WGS) entry which is preliminary data.</text>
</comment>
<organism evidence="1 2">
    <name type="scientific">Oedothorax gibbosus</name>
    <dbReference type="NCBI Taxonomy" id="931172"/>
    <lineage>
        <taxon>Eukaryota</taxon>
        <taxon>Metazoa</taxon>
        <taxon>Ecdysozoa</taxon>
        <taxon>Arthropoda</taxon>
        <taxon>Chelicerata</taxon>
        <taxon>Arachnida</taxon>
        <taxon>Araneae</taxon>
        <taxon>Araneomorphae</taxon>
        <taxon>Entelegynae</taxon>
        <taxon>Araneoidea</taxon>
        <taxon>Linyphiidae</taxon>
        <taxon>Erigoninae</taxon>
        <taxon>Oedothorax</taxon>
    </lineage>
</organism>
<sequence>MSASYASVSYDIFLQTKFISSLLEKNKKTCIVCQKCPANSPTIPLDVLSFHLTTAHLIHCGHKCVFCFCKFQWCPPKEVGIKVQTSYLTFVKHRYECLQNLLQVSSCVATQKEDVFSRRPAIRLQLQTDANSYFLLGKRKTLDWRLPDAQMLQIKTLDKKCKFTRHAQIKTLDKKCKFTRHAQIKTLDKKCKFTRHASPMEELPSFPNSETRETMEKLSSFQNNETRDTMEKLPSFQNNETLETTPEHINRQASELAKDEECKRLRKQLDETQDALQDAHQQLLYIQDLLQEIQEDLVEPSANDTISWIFKKMLTL</sequence>
<evidence type="ECO:0000313" key="2">
    <source>
        <dbReference type="Proteomes" id="UP000827092"/>
    </source>
</evidence>
<dbReference type="Proteomes" id="UP000827092">
    <property type="component" value="Unassembled WGS sequence"/>
</dbReference>
<reference evidence="1 2" key="1">
    <citation type="journal article" date="2022" name="Nat. Ecol. Evol.">
        <title>A masculinizing supergene underlies an exaggerated male reproductive morph in a spider.</title>
        <authorList>
            <person name="Hendrickx F."/>
            <person name="De Corte Z."/>
            <person name="Sonet G."/>
            <person name="Van Belleghem S.M."/>
            <person name="Kostlbacher S."/>
            <person name="Vangestel C."/>
        </authorList>
    </citation>
    <scope>NUCLEOTIDE SEQUENCE [LARGE SCALE GENOMIC DNA]</scope>
    <source>
        <strain evidence="1">W744_W776</strain>
    </source>
</reference>
<accession>A0AAV6TNV0</accession>
<name>A0AAV6TNV0_9ARAC</name>